<dbReference type="Pfam" id="PF12833">
    <property type="entry name" value="HTH_18"/>
    <property type="match status" value="1"/>
</dbReference>
<dbReference type="Proteomes" id="UP000037179">
    <property type="component" value="Unassembled WGS sequence"/>
</dbReference>
<dbReference type="InterPro" id="IPR050204">
    <property type="entry name" value="AraC_XylS_family_regulators"/>
</dbReference>
<dbReference type="InterPro" id="IPR009057">
    <property type="entry name" value="Homeodomain-like_sf"/>
</dbReference>
<dbReference type="PANTHER" id="PTHR46796">
    <property type="entry name" value="HTH-TYPE TRANSCRIPTIONAL ACTIVATOR RHAS-RELATED"/>
    <property type="match status" value="1"/>
</dbReference>
<dbReference type="EMBL" id="BBYQ01000022">
    <property type="protein sequence ID" value="GAP27675.1"/>
    <property type="molecule type" value="Genomic_DNA"/>
</dbReference>
<evidence type="ECO:0000313" key="7">
    <source>
        <dbReference type="Proteomes" id="UP000037179"/>
    </source>
</evidence>
<dbReference type="InterPro" id="IPR035418">
    <property type="entry name" value="AraC-bd_2"/>
</dbReference>
<feature type="domain" description="HTH araC/xylS-type" evidence="4">
    <location>
        <begin position="219"/>
        <end position="321"/>
    </location>
</feature>
<evidence type="ECO:0000256" key="3">
    <source>
        <dbReference type="ARBA" id="ARBA00023163"/>
    </source>
</evidence>
<reference evidence="7" key="1">
    <citation type="submission" date="2015-07" db="EMBL/GenBank/DDBJ databases">
        <title>Nocardia seriolae U-1 whole genome shotgun sequence.</title>
        <authorList>
            <person name="Imajoh M."/>
            <person name="Fukumoto Y."/>
            <person name="Sukeda M."/>
            <person name="Yamane J."/>
            <person name="Yamasaki K."/>
            <person name="Shimizu M."/>
            <person name="Ohnishi K."/>
            <person name="Oshima S."/>
        </authorList>
    </citation>
    <scope>NUCLEOTIDE SEQUENCE [LARGE SCALE GENOMIC DNA]</scope>
    <source>
        <strain evidence="7">U-1</strain>
    </source>
</reference>
<evidence type="ECO:0000259" key="4">
    <source>
        <dbReference type="PROSITE" id="PS01124"/>
    </source>
</evidence>
<evidence type="ECO:0000256" key="1">
    <source>
        <dbReference type="ARBA" id="ARBA00023015"/>
    </source>
</evidence>
<organism evidence="6 7">
    <name type="scientific">Nocardia seriolae</name>
    <dbReference type="NCBI Taxonomy" id="37332"/>
    <lineage>
        <taxon>Bacteria</taxon>
        <taxon>Bacillati</taxon>
        <taxon>Actinomycetota</taxon>
        <taxon>Actinomycetes</taxon>
        <taxon>Mycobacteriales</taxon>
        <taxon>Nocardiaceae</taxon>
        <taxon>Nocardia</taxon>
    </lineage>
</organism>
<proteinExistence type="predicted"/>
<name>A0ABC9YQX1_9NOCA</name>
<evidence type="ECO:0000313" key="6">
    <source>
        <dbReference type="EMBL" id="GAP27675.1"/>
    </source>
</evidence>
<dbReference type="PROSITE" id="PS01124">
    <property type="entry name" value="HTH_ARAC_FAMILY_2"/>
    <property type="match status" value="1"/>
</dbReference>
<protein>
    <submittedName>
        <fullName evidence="6">AraC family transcriptional regulator</fullName>
    </submittedName>
    <submittedName>
        <fullName evidence="5">Thc operon regulatory protein</fullName>
    </submittedName>
</protein>
<dbReference type="InterPro" id="IPR018060">
    <property type="entry name" value="HTH_AraC"/>
</dbReference>
<dbReference type="SUPFAM" id="SSF46689">
    <property type="entry name" value="Homeodomain-like"/>
    <property type="match status" value="2"/>
</dbReference>
<reference evidence="6 7" key="2">
    <citation type="journal article" date="2016" name="Genome Announc.">
        <title>Draft Genome Sequence of Erythromycin- and Oxytetracycline-Sensitive Nocardia seriolae Strain U-1 (NBRC 110359).</title>
        <authorList>
            <person name="Imajoh M."/>
            <person name="Sukeda M."/>
            <person name="Shimizu M."/>
            <person name="Yamane J."/>
            <person name="Ohnishi K."/>
            <person name="Oshima S."/>
        </authorList>
    </citation>
    <scope>NUCLEOTIDE SEQUENCE [LARGE SCALE GENOMIC DNA]</scope>
    <source>
        <strain evidence="6 7">U-1</strain>
    </source>
</reference>
<evidence type="ECO:0000313" key="8">
    <source>
        <dbReference type="Proteomes" id="UP000180166"/>
    </source>
</evidence>
<dbReference type="AlphaFoldDB" id="A0ABC9YQX1"/>
<evidence type="ECO:0000313" key="5">
    <source>
        <dbReference type="EMBL" id="APB00209.1"/>
    </source>
</evidence>
<sequence>MTVPVERAEIRTSEPDRGVEVVKSLVIDHRARITVSSPQRLRVEVRSATAEGLGADLLRFSGIAYHADGAPSDCLLAAVLLAGRGRLSTAKQQLSLSSGGMFLAPMDSDWMTDLQDMIYSLVRLPLSEIAEHAAEATDLAGPLRFHDMTPLAGARQLWADTSTFLYRRLIDSGSQGINPLMLNELKRLTAIALLTAFPNSTMTGDYTPGPGDTVPAVLRRATQFIEEHAAEPLTLAQIAAAARVTPRALQAGFRRHFDTTPVTYLRRIRLANAHRDLQAADPTTGATVEAIATRWGFTHPARFAAWYRQSYGLPPSRTLRG</sequence>
<dbReference type="KEGG" id="nsr:NS506_06173"/>
<keyword evidence="2" id="KW-0238">DNA-binding</keyword>
<dbReference type="Gene3D" id="1.10.10.60">
    <property type="entry name" value="Homeodomain-like"/>
    <property type="match status" value="1"/>
</dbReference>
<keyword evidence="1" id="KW-0805">Transcription regulation</keyword>
<dbReference type="Pfam" id="PF14525">
    <property type="entry name" value="AraC_binding_2"/>
    <property type="match status" value="1"/>
</dbReference>
<keyword evidence="3" id="KW-0804">Transcription</keyword>
<accession>A0ABC9YQX1</accession>
<gene>
    <name evidence="5" type="ORF">NS506_06173</name>
    <name evidence="6" type="ORF">NSK11_contig00022-0019</name>
</gene>
<reference evidence="5 8" key="3">
    <citation type="submission" date="2016-10" db="EMBL/GenBank/DDBJ databases">
        <title>Genome sequence of Nocardia seriolae strain EM150506, isolated from Anguila japonica.</title>
        <authorList>
            <person name="Han H.-J."/>
        </authorList>
    </citation>
    <scope>NUCLEOTIDE SEQUENCE [LARGE SCALE GENOMIC DNA]</scope>
    <source>
        <strain evidence="5 8">EM150506</strain>
    </source>
</reference>
<dbReference type="GO" id="GO:0003677">
    <property type="term" value="F:DNA binding"/>
    <property type="evidence" value="ECO:0007669"/>
    <property type="project" value="UniProtKB-KW"/>
</dbReference>
<dbReference type="RefSeq" id="WP_052086136.1">
    <property type="nucleotide sequence ID" value="NZ_AP017900.1"/>
</dbReference>
<dbReference type="PANTHER" id="PTHR46796:SF12">
    <property type="entry name" value="HTH-TYPE DNA-BINDING TRANSCRIPTIONAL ACTIVATOR EUTR"/>
    <property type="match status" value="1"/>
</dbReference>
<dbReference type="GO" id="GO:0006355">
    <property type="term" value="P:regulation of DNA-templated transcription"/>
    <property type="evidence" value="ECO:0007669"/>
    <property type="project" value="UniProtKB-ARBA"/>
</dbReference>
<keyword evidence="7" id="KW-1185">Reference proteome</keyword>
<dbReference type="SMART" id="SM00342">
    <property type="entry name" value="HTH_ARAC"/>
    <property type="match status" value="1"/>
</dbReference>
<evidence type="ECO:0000256" key="2">
    <source>
        <dbReference type="ARBA" id="ARBA00023125"/>
    </source>
</evidence>
<dbReference type="Proteomes" id="UP000180166">
    <property type="component" value="Chromosome"/>
</dbReference>
<dbReference type="EMBL" id="CP017839">
    <property type="protein sequence ID" value="APB00209.1"/>
    <property type="molecule type" value="Genomic_DNA"/>
</dbReference>